<dbReference type="InParanoid" id="A0A0H2S8L6"/>
<dbReference type="EMBL" id="KQ085883">
    <property type="protein sequence ID" value="KLO20279.1"/>
    <property type="molecule type" value="Genomic_DNA"/>
</dbReference>
<dbReference type="AlphaFoldDB" id="A0A0H2S8L6"/>
<dbReference type="STRING" id="27342.A0A0H2S8L6"/>
<feature type="signal peptide" evidence="2">
    <location>
        <begin position="1"/>
        <end position="18"/>
    </location>
</feature>
<evidence type="ECO:0000256" key="2">
    <source>
        <dbReference type="SAM" id="SignalP"/>
    </source>
</evidence>
<feature type="compositionally biased region" description="Low complexity" evidence="1">
    <location>
        <begin position="55"/>
        <end position="106"/>
    </location>
</feature>
<keyword evidence="4" id="KW-1185">Reference proteome</keyword>
<evidence type="ECO:0000313" key="4">
    <source>
        <dbReference type="Proteomes" id="UP000053477"/>
    </source>
</evidence>
<keyword evidence="2" id="KW-0732">Signal</keyword>
<feature type="region of interest" description="Disordered" evidence="1">
    <location>
        <begin position="55"/>
        <end position="129"/>
    </location>
</feature>
<feature type="chain" id="PRO_5005202473" evidence="2">
    <location>
        <begin position="19"/>
        <end position="163"/>
    </location>
</feature>
<evidence type="ECO:0000313" key="3">
    <source>
        <dbReference type="EMBL" id="KLO20279.1"/>
    </source>
</evidence>
<dbReference type="Proteomes" id="UP000053477">
    <property type="component" value="Unassembled WGS sequence"/>
</dbReference>
<name>A0A0H2S8L6_9AGAM</name>
<proteinExistence type="predicted"/>
<organism evidence="3 4">
    <name type="scientific">Schizopora paradoxa</name>
    <dbReference type="NCBI Taxonomy" id="27342"/>
    <lineage>
        <taxon>Eukaryota</taxon>
        <taxon>Fungi</taxon>
        <taxon>Dikarya</taxon>
        <taxon>Basidiomycota</taxon>
        <taxon>Agaricomycotina</taxon>
        <taxon>Agaricomycetes</taxon>
        <taxon>Hymenochaetales</taxon>
        <taxon>Schizoporaceae</taxon>
        <taxon>Schizopora</taxon>
    </lineage>
</organism>
<sequence>MRTSTLVALLAAPFVVLAQNNTGVETITSVSTFLGVNSAHEATSIVTTIVQTITPGAQPTGTTNSSTNGTSVNGTASAGGNSTNGTTAQTTSTGTPLSLLPTAATSVDGGGTQAGGAPSPGATVNGQPLGPPDSFVAKAMSLQIDILVPSVLALAGGFWMVLA</sequence>
<accession>A0A0H2S8L6</accession>
<gene>
    <name evidence="3" type="ORF">SCHPADRAFT_992359</name>
</gene>
<reference evidence="3 4" key="1">
    <citation type="submission" date="2015-04" db="EMBL/GenBank/DDBJ databases">
        <title>Complete genome sequence of Schizopora paradoxa KUC8140, a cosmopolitan wood degrader in East Asia.</title>
        <authorList>
            <consortium name="DOE Joint Genome Institute"/>
            <person name="Min B."/>
            <person name="Park H."/>
            <person name="Jang Y."/>
            <person name="Kim J.-J."/>
            <person name="Kim K.H."/>
            <person name="Pangilinan J."/>
            <person name="Lipzen A."/>
            <person name="Riley R."/>
            <person name="Grigoriev I.V."/>
            <person name="Spatafora J.W."/>
            <person name="Choi I.-G."/>
        </authorList>
    </citation>
    <scope>NUCLEOTIDE SEQUENCE [LARGE SCALE GENOMIC DNA]</scope>
    <source>
        <strain evidence="3 4">KUC8140</strain>
    </source>
</reference>
<evidence type="ECO:0000256" key="1">
    <source>
        <dbReference type="SAM" id="MobiDB-lite"/>
    </source>
</evidence>
<protein>
    <submittedName>
        <fullName evidence="3">Uncharacterized protein</fullName>
    </submittedName>
</protein>